<geneLocation type="plasmid" evidence="1 2">
    <name>megaplasmid</name>
</geneLocation>
<sequence length="42" mass="4513">MKFIPFLAAEIDRIDALHAIDGAFNAVLGLSVLGLLVAQYLL</sequence>
<evidence type="ECO:0000313" key="1">
    <source>
        <dbReference type="EMBL" id="ACS42992.1"/>
    </source>
</evidence>
<organism evidence="1 2">
    <name type="scientific">Methylorubrum extorquens (strain ATCC 14718 / DSM 1338 / JCM 2805 / NCIMB 9133 / AM1)</name>
    <name type="common">Methylobacterium extorquens</name>
    <dbReference type="NCBI Taxonomy" id="272630"/>
    <lineage>
        <taxon>Bacteria</taxon>
        <taxon>Pseudomonadati</taxon>
        <taxon>Pseudomonadota</taxon>
        <taxon>Alphaproteobacteria</taxon>
        <taxon>Hyphomicrobiales</taxon>
        <taxon>Methylobacteriaceae</taxon>
        <taxon>Methylorubrum</taxon>
    </lineage>
</organism>
<dbReference type="KEGG" id="mea:Mex_2p0054"/>
<evidence type="ECO:0000313" key="2">
    <source>
        <dbReference type="Proteomes" id="UP000009081"/>
    </source>
</evidence>
<keyword evidence="1" id="KW-0614">Plasmid</keyword>
<keyword evidence="2" id="KW-1185">Reference proteome</keyword>
<dbReference type="RefSeq" id="WP_003596775.1">
    <property type="nucleotide sequence ID" value="NC_012811.1"/>
</dbReference>
<name>C5B3G0_METEA</name>
<protein>
    <submittedName>
        <fullName evidence="1">Uncharacterized protein</fullName>
    </submittedName>
</protein>
<dbReference type="Proteomes" id="UP000009081">
    <property type="component" value="Plasmid megaplasmid"/>
</dbReference>
<dbReference type="EMBL" id="CP001511">
    <property type="protein sequence ID" value="ACS42992.1"/>
    <property type="molecule type" value="Genomic_DNA"/>
</dbReference>
<gene>
    <name evidence="1" type="ordered locus">MexAM1_META2p0054</name>
</gene>
<dbReference type="HOGENOM" id="CLU_3253913_0_0_5"/>
<proteinExistence type="predicted"/>
<dbReference type="AlphaFoldDB" id="C5B3G0"/>
<accession>C5B3G0</accession>
<reference evidence="1 2" key="1">
    <citation type="journal article" date="2009" name="PLoS ONE">
        <title>Methylobacterium genome sequences: a reference blueprint to investigate microbial metabolism of C1 compounds from natural and industrial sources.</title>
        <authorList>
            <person name="Vuilleumier S."/>
            <person name="Chistoserdova L."/>
            <person name="Lee M.-C."/>
            <person name="Bringel F."/>
            <person name="Lajus A."/>
            <person name="Zhou Y."/>
            <person name="Gourion B."/>
            <person name="Barbe V."/>
            <person name="Chang J."/>
            <person name="Cruveiller S."/>
            <person name="Dossat C."/>
            <person name="Gillett W."/>
            <person name="Gruffaz C."/>
            <person name="Haugen E."/>
            <person name="Hourcade E."/>
            <person name="Levy R."/>
            <person name="Mangenot S."/>
            <person name="Muller E."/>
            <person name="Nadalig T."/>
            <person name="Pagni M."/>
            <person name="Penny C."/>
            <person name="Peyraud R."/>
            <person name="Robinson D.G."/>
            <person name="Roche D."/>
            <person name="Rouy Z."/>
            <person name="Saenampechek C."/>
            <person name="Salvignol G."/>
            <person name="Vallenet D."/>
            <person name="Wu Z."/>
            <person name="Marx C.J."/>
            <person name="Vorholt J.A."/>
            <person name="Olson M.V."/>
            <person name="Kaul R."/>
            <person name="Weissenbach J."/>
            <person name="Medigue C."/>
            <person name="Lidstrom M.E."/>
        </authorList>
    </citation>
    <scope>NUCLEOTIDE SEQUENCE [LARGE SCALE GENOMIC DNA]</scope>
    <source>
        <strain evidence="2">ATCC 14718 / DSM 1338 / JCM 2805 / NCIMB 9133 / AM1</strain>
    </source>
</reference>